<dbReference type="Proteomes" id="UP000015105">
    <property type="component" value="Chromosome 6D"/>
</dbReference>
<name>A0A453PSG8_AEGTS</name>
<dbReference type="EnsemblPlants" id="AET6Gv20835000.1">
    <property type="protein sequence ID" value="AET6Gv20835000.1"/>
    <property type="gene ID" value="AET6Gv20835000"/>
</dbReference>
<feature type="transmembrane region" description="Helical" evidence="1">
    <location>
        <begin position="12"/>
        <end position="34"/>
    </location>
</feature>
<proteinExistence type="predicted"/>
<dbReference type="AlphaFoldDB" id="A0A453PSG8"/>
<reference evidence="2" key="5">
    <citation type="journal article" date="2021" name="G3 (Bethesda)">
        <title>Aegilops tauschii genome assembly Aet v5.0 features greater sequence contiguity and improved annotation.</title>
        <authorList>
            <person name="Wang L."/>
            <person name="Zhu T."/>
            <person name="Rodriguez J.C."/>
            <person name="Deal K.R."/>
            <person name="Dubcovsky J."/>
            <person name="McGuire P.E."/>
            <person name="Lux T."/>
            <person name="Spannagl M."/>
            <person name="Mayer K.F.X."/>
            <person name="Baldrich P."/>
            <person name="Meyers B.C."/>
            <person name="Huo N."/>
            <person name="Gu Y.Q."/>
            <person name="Zhou H."/>
            <person name="Devos K.M."/>
            <person name="Bennetzen J.L."/>
            <person name="Unver T."/>
            <person name="Budak H."/>
            <person name="Gulick P.J."/>
            <person name="Galiba G."/>
            <person name="Kalapos B."/>
            <person name="Nelson D.R."/>
            <person name="Li P."/>
            <person name="You F.M."/>
            <person name="Luo M.C."/>
            <person name="Dvorak J."/>
        </authorList>
    </citation>
    <scope>NUCLEOTIDE SEQUENCE [LARGE SCALE GENOMIC DNA]</scope>
    <source>
        <strain evidence="2">cv. AL8/78</strain>
    </source>
</reference>
<feature type="transmembrane region" description="Helical" evidence="1">
    <location>
        <begin position="67"/>
        <end position="88"/>
    </location>
</feature>
<feature type="transmembrane region" description="Helical" evidence="1">
    <location>
        <begin position="100"/>
        <end position="127"/>
    </location>
</feature>
<reference evidence="3" key="1">
    <citation type="journal article" date="2014" name="Science">
        <title>Ancient hybridizations among the ancestral genomes of bread wheat.</title>
        <authorList>
            <consortium name="International Wheat Genome Sequencing Consortium,"/>
            <person name="Marcussen T."/>
            <person name="Sandve S.R."/>
            <person name="Heier L."/>
            <person name="Spannagl M."/>
            <person name="Pfeifer M."/>
            <person name="Jakobsen K.S."/>
            <person name="Wulff B.B."/>
            <person name="Steuernagel B."/>
            <person name="Mayer K.F."/>
            <person name="Olsen O.A."/>
        </authorList>
    </citation>
    <scope>NUCLEOTIDE SEQUENCE [LARGE SCALE GENOMIC DNA]</scope>
    <source>
        <strain evidence="3">cv. AL8/78</strain>
    </source>
</reference>
<keyword evidence="1" id="KW-0472">Membrane</keyword>
<evidence type="ECO:0000256" key="1">
    <source>
        <dbReference type="SAM" id="Phobius"/>
    </source>
</evidence>
<keyword evidence="3" id="KW-1185">Reference proteome</keyword>
<evidence type="ECO:0000313" key="2">
    <source>
        <dbReference type="EnsemblPlants" id="AET6Gv20835000.1"/>
    </source>
</evidence>
<keyword evidence="1" id="KW-0812">Transmembrane</keyword>
<protein>
    <submittedName>
        <fullName evidence="2">Uncharacterized protein</fullName>
    </submittedName>
</protein>
<sequence>MAGGDQPALRQVLMVAKACFVLGLVMAVIGLVAATSNPGDFQVTPQLRHLSPFAGTYYRALRLRSGALTLVLLGVAQAMTAAAAVVVLAGGSLAFMGRCLVASALVVAATNTYLLCRVVYMVAVIAGGNFLDVWTHISIACSFFSFFSASLAATLAG</sequence>
<feature type="transmembrane region" description="Helical" evidence="1">
    <location>
        <begin position="133"/>
        <end position="156"/>
    </location>
</feature>
<keyword evidence="1" id="KW-1133">Transmembrane helix</keyword>
<accession>A0A453PSG8</accession>
<reference evidence="2" key="3">
    <citation type="journal article" date="2017" name="Nature">
        <title>Genome sequence of the progenitor of the wheat D genome Aegilops tauschii.</title>
        <authorList>
            <person name="Luo M.C."/>
            <person name="Gu Y.Q."/>
            <person name="Puiu D."/>
            <person name="Wang H."/>
            <person name="Twardziok S.O."/>
            <person name="Deal K.R."/>
            <person name="Huo N."/>
            <person name="Zhu T."/>
            <person name="Wang L."/>
            <person name="Wang Y."/>
            <person name="McGuire P.E."/>
            <person name="Liu S."/>
            <person name="Long H."/>
            <person name="Ramasamy R.K."/>
            <person name="Rodriguez J.C."/>
            <person name="Van S.L."/>
            <person name="Yuan L."/>
            <person name="Wang Z."/>
            <person name="Xia Z."/>
            <person name="Xiao L."/>
            <person name="Anderson O.D."/>
            <person name="Ouyang S."/>
            <person name="Liang Y."/>
            <person name="Zimin A.V."/>
            <person name="Pertea G."/>
            <person name="Qi P."/>
            <person name="Bennetzen J.L."/>
            <person name="Dai X."/>
            <person name="Dawson M.W."/>
            <person name="Muller H.G."/>
            <person name="Kugler K."/>
            <person name="Rivarola-Duarte L."/>
            <person name="Spannagl M."/>
            <person name="Mayer K.F.X."/>
            <person name="Lu F.H."/>
            <person name="Bevan M.W."/>
            <person name="Leroy P."/>
            <person name="Li P."/>
            <person name="You F.M."/>
            <person name="Sun Q."/>
            <person name="Liu Z."/>
            <person name="Lyons E."/>
            <person name="Wicker T."/>
            <person name="Salzberg S.L."/>
            <person name="Devos K.M."/>
            <person name="Dvorak J."/>
        </authorList>
    </citation>
    <scope>NUCLEOTIDE SEQUENCE [LARGE SCALE GENOMIC DNA]</scope>
    <source>
        <strain evidence="2">cv. AL8/78</strain>
    </source>
</reference>
<reference evidence="2" key="4">
    <citation type="submission" date="2019-03" db="UniProtKB">
        <authorList>
            <consortium name="EnsemblPlants"/>
        </authorList>
    </citation>
    <scope>IDENTIFICATION</scope>
</reference>
<organism evidence="2 3">
    <name type="scientific">Aegilops tauschii subsp. strangulata</name>
    <name type="common">Goatgrass</name>
    <dbReference type="NCBI Taxonomy" id="200361"/>
    <lineage>
        <taxon>Eukaryota</taxon>
        <taxon>Viridiplantae</taxon>
        <taxon>Streptophyta</taxon>
        <taxon>Embryophyta</taxon>
        <taxon>Tracheophyta</taxon>
        <taxon>Spermatophyta</taxon>
        <taxon>Magnoliopsida</taxon>
        <taxon>Liliopsida</taxon>
        <taxon>Poales</taxon>
        <taxon>Poaceae</taxon>
        <taxon>BOP clade</taxon>
        <taxon>Pooideae</taxon>
        <taxon>Triticodae</taxon>
        <taxon>Triticeae</taxon>
        <taxon>Triticinae</taxon>
        <taxon>Aegilops</taxon>
    </lineage>
</organism>
<evidence type="ECO:0000313" key="3">
    <source>
        <dbReference type="Proteomes" id="UP000015105"/>
    </source>
</evidence>
<reference evidence="3" key="2">
    <citation type="journal article" date="2017" name="Nat. Plants">
        <title>The Aegilops tauschii genome reveals multiple impacts of transposons.</title>
        <authorList>
            <person name="Zhao G."/>
            <person name="Zou C."/>
            <person name="Li K."/>
            <person name="Wang K."/>
            <person name="Li T."/>
            <person name="Gao L."/>
            <person name="Zhang X."/>
            <person name="Wang H."/>
            <person name="Yang Z."/>
            <person name="Liu X."/>
            <person name="Jiang W."/>
            <person name="Mao L."/>
            <person name="Kong X."/>
            <person name="Jiao Y."/>
            <person name="Jia J."/>
        </authorList>
    </citation>
    <scope>NUCLEOTIDE SEQUENCE [LARGE SCALE GENOMIC DNA]</scope>
    <source>
        <strain evidence="3">cv. AL8/78</strain>
    </source>
</reference>
<dbReference type="Gramene" id="AET6Gv20835000.1">
    <property type="protein sequence ID" value="AET6Gv20835000.1"/>
    <property type="gene ID" value="AET6Gv20835000"/>
</dbReference>